<keyword evidence="2" id="KW-0645">Protease</keyword>
<dbReference type="Proteomes" id="UP000077037">
    <property type="component" value="Unassembled WGS sequence"/>
</dbReference>
<dbReference type="PROSITE" id="PS51787">
    <property type="entry name" value="LON_N"/>
    <property type="match status" value="1"/>
</dbReference>
<accession>A0A157Q3A3</accession>
<dbReference type="EMBL" id="FKBS01000017">
    <property type="protein sequence ID" value="SAI40353.1"/>
    <property type="molecule type" value="Genomic_DNA"/>
</dbReference>
<dbReference type="PANTHER" id="PTHR46732:SF8">
    <property type="entry name" value="ATP-DEPENDENT PROTEASE LA (LON) DOMAIN PROTEIN"/>
    <property type="match status" value="1"/>
</dbReference>
<evidence type="ECO:0000259" key="1">
    <source>
        <dbReference type="PROSITE" id="PS51787"/>
    </source>
</evidence>
<evidence type="ECO:0000313" key="2">
    <source>
        <dbReference type="EMBL" id="SAI40353.1"/>
    </source>
</evidence>
<dbReference type="PANTHER" id="PTHR46732">
    <property type="entry name" value="ATP-DEPENDENT PROTEASE LA (LON) DOMAIN PROTEIN"/>
    <property type="match status" value="1"/>
</dbReference>
<dbReference type="InterPro" id="IPR015947">
    <property type="entry name" value="PUA-like_sf"/>
</dbReference>
<dbReference type="GO" id="GO:0008233">
    <property type="term" value="F:peptidase activity"/>
    <property type="evidence" value="ECO:0007669"/>
    <property type="project" value="UniProtKB-KW"/>
</dbReference>
<feature type="domain" description="Lon N-terminal" evidence="1">
    <location>
        <begin position="26"/>
        <end position="226"/>
    </location>
</feature>
<dbReference type="InterPro" id="IPR003111">
    <property type="entry name" value="Lon_prtase_N"/>
</dbReference>
<gene>
    <name evidence="2" type="ORF">SAMEA1982600_03182</name>
</gene>
<organism evidence="2 3">
    <name type="scientific">Bordetella ansorpii</name>
    <dbReference type="NCBI Taxonomy" id="288768"/>
    <lineage>
        <taxon>Bacteria</taxon>
        <taxon>Pseudomonadati</taxon>
        <taxon>Pseudomonadota</taxon>
        <taxon>Betaproteobacteria</taxon>
        <taxon>Burkholderiales</taxon>
        <taxon>Alcaligenaceae</taxon>
        <taxon>Bordetella</taxon>
    </lineage>
</organism>
<dbReference type="AlphaFoldDB" id="A0A157Q3A3"/>
<dbReference type="Pfam" id="PF02190">
    <property type="entry name" value="LON_substr_bdg"/>
    <property type="match status" value="1"/>
</dbReference>
<proteinExistence type="predicted"/>
<dbReference type="Gene3D" id="1.10.4060.10">
    <property type="entry name" value="BPP1347 like domain"/>
    <property type="match status" value="1"/>
</dbReference>
<reference evidence="2 3" key="1">
    <citation type="submission" date="2016-03" db="EMBL/GenBank/DDBJ databases">
        <authorList>
            <consortium name="Pathogen Informatics"/>
        </authorList>
    </citation>
    <scope>NUCLEOTIDE SEQUENCE [LARGE SCALE GENOMIC DNA]</scope>
    <source>
        <strain evidence="2 3">NCTC13364</strain>
    </source>
</reference>
<dbReference type="SMART" id="SM00464">
    <property type="entry name" value="LON"/>
    <property type="match status" value="1"/>
</dbReference>
<protein>
    <submittedName>
        <fullName evidence="2">Uncharacterized protein, similar to the N-terminal domain of Lon protease</fullName>
    </submittedName>
</protein>
<dbReference type="SUPFAM" id="SSF88697">
    <property type="entry name" value="PUA domain-like"/>
    <property type="match status" value="1"/>
</dbReference>
<keyword evidence="2" id="KW-0378">Hydrolase</keyword>
<sequence length="232" mass="24996">MAVKGNPMICNDNAIPGALSCHHSGMAEIPLFPLSNALFPAGVLHLRVFEVRYLDMIRRCMAEGAEFGVVVLLAGNEVRTPEGSETLATVGTMARIDQCEAPMPALLQLACTGTTRFRLVSARRAQYGLWMGQAEPLPQPAEAEVPRELQPSADALGQLIAGMQRDGVPAASMPLAPPFRLDECGWVADRWAELLQLRPFEKARLLGLDDPVARLRAIQDALQGLSSAADDA</sequence>
<dbReference type="InterPro" id="IPR046336">
    <property type="entry name" value="Lon_prtase_N_sf"/>
</dbReference>
<dbReference type="GO" id="GO:0006508">
    <property type="term" value="P:proteolysis"/>
    <property type="evidence" value="ECO:0007669"/>
    <property type="project" value="UniProtKB-KW"/>
</dbReference>
<name>A0A157Q3A3_9BORD</name>
<evidence type="ECO:0000313" key="3">
    <source>
        <dbReference type="Proteomes" id="UP000077037"/>
    </source>
</evidence>
<dbReference type="Gene3D" id="2.30.130.40">
    <property type="entry name" value="LON domain-like"/>
    <property type="match status" value="1"/>
</dbReference>